<name>A0A1Z5J9M0_FISSO</name>
<dbReference type="AlphaFoldDB" id="A0A1Z5J9M0"/>
<dbReference type="Gene3D" id="3.40.50.1010">
    <property type="entry name" value="5'-nuclease"/>
    <property type="match status" value="1"/>
</dbReference>
<sequence>MGVTGGLLKILPNAAAFRKVDLRSFKNGIQHSTTTKEPTPLRIGVDICVWMVSADRAFGSQLGDERHFSNHGRAELLNAGETEESERERLERDLNYVNCCTEYIIRRLNALREETNVEILVVFDGATPPGKQTEVTDRRNRQAVYEQQRDEPVDTTGSREAEERRIKALRKAGASRHYAGVYTAVMEALRKERIPFLVAPYESDGQLAFLSMKKYIDLIVTEDSDLICYGASPILFKLKDSPMLEGIFEGILVCKEDLAANQGSVNLLDFSPGMLTVLFVAVGSDYSPKLDGIGIVTACKIVRKAFLSGHEDRLAMVFEGLFAAARKLSLTEEDKKVYKKKFMEALLAYRHPVIFDPVEKRCRLHGITHDGEVSETEAELLTHVPYAELVNDVKRRERITGCIQPPSLSILIAEGYVCPRTRRTRKNMTIPRNVKADLIQLGIWKDFNNPNGAETENERHDSSNSSNQVSGIKRKSLRDPRLKPCDEDSSTDSGDFLYSQPFSTRPPTNG</sequence>
<dbReference type="InParanoid" id="A0A1Z5J9M0"/>
<comment type="caution">
    <text evidence="3">The sequence shown here is derived from an EMBL/GenBank/DDBJ whole genome shotgun (WGS) entry which is preliminary data.</text>
</comment>
<dbReference type="InterPro" id="IPR006086">
    <property type="entry name" value="XPG-I_dom"/>
</dbReference>
<evidence type="ECO:0000256" key="1">
    <source>
        <dbReference type="SAM" id="MobiDB-lite"/>
    </source>
</evidence>
<evidence type="ECO:0000313" key="3">
    <source>
        <dbReference type="EMBL" id="GAX10656.1"/>
    </source>
</evidence>
<dbReference type="PANTHER" id="PTHR11081">
    <property type="entry name" value="FLAP ENDONUCLEASE FAMILY MEMBER"/>
    <property type="match status" value="1"/>
</dbReference>
<gene>
    <name evidence="3" type="ORF">FisN_14Lh164</name>
</gene>
<dbReference type="Gene3D" id="1.10.150.20">
    <property type="entry name" value="5' to 3' exonuclease, C-terminal subdomain"/>
    <property type="match status" value="1"/>
</dbReference>
<feature type="region of interest" description="Disordered" evidence="1">
    <location>
        <begin position="450"/>
        <end position="510"/>
    </location>
</feature>
<feature type="compositionally biased region" description="Basic and acidic residues" evidence="1">
    <location>
        <begin position="477"/>
        <end position="486"/>
    </location>
</feature>
<evidence type="ECO:0000259" key="2">
    <source>
        <dbReference type="SMART" id="SM00484"/>
    </source>
</evidence>
<dbReference type="InterPro" id="IPR029060">
    <property type="entry name" value="PIN-like_dom_sf"/>
</dbReference>
<dbReference type="SUPFAM" id="SSF47807">
    <property type="entry name" value="5' to 3' exonuclease, C-terminal subdomain"/>
    <property type="match status" value="1"/>
</dbReference>
<feature type="region of interest" description="Disordered" evidence="1">
    <location>
        <begin position="130"/>
        <end position="162"/>
    </location>
</feature>
<dbReference type="Proteomes" id="UP000198406">
    <property type="component" value="Unassembled WGS sequence"/>
</dbReference>
<feature type="compositionally biased region" description="Polar residues" evidence="1">
    <location>
        <begin position="500"/>
        <end position="510"/>
    </location>
</feature>
<dbReference type="PRINTS" id="PR00853">
    <property type="entry name" value="XPGRADSUPER"/>
</dbReference>
<dbReference type="PANTHER" id="PTHR11081:SF65">
    <property type="entry name" value="DNA DAMAGE-INDUCIBLE PROTEIN DIN7-RELATED"/>
    <property type="match status" value="1"/>
</dbReference>
<feature type="compositionally biased region" description="Basic and acidic residues" evidence="1">
    <location>
        <begin position="147"/>
        <end position="162"/>
    </location>
</feature>
<reference evidence="3 4" key="1">
    <citation type="journal article" date="2015" name="Plant Cell">
        <title>Oil accumulation by the oleaginous diatom Fistulifera solaris as revealed by the genome and transcriptome.</title>
        <authorList>
            <person name="Tanaka T."/>
            <person name="Maeda Y."/>
            <person name="Veluchamy A."/>
            <person name="Tanaka M."/>
            <person name="Abida H."/>
            <person name="Marechal E."/>
            <person name="Bowler C."/>
            <person name="Muto M."/>
            <person name="Sunaga Y."/>
            <person name="Tanaka M."/>
            <person name="Yoshino T."/>
            <person name="Taniguchi T."/>
            <person name="Fukuda Y."/>
            <person name="Nemoto M."/>
            <person name="Matsumoto M."/>
            <person name="Wong P.S."/>
            <person name="Aburatani S."/>
            <person name="Fujibuchi W."/>
        </authorList>
    </citation>
    <scope>NUCLEOTIDE SEQUENCE [LARGE SCALE GENOMIC DNA]</scope>
    <source>
        <strain evidence="3 4">JPCC DA0580</strain>
    </source>
</reference>
<dbReference type="InterPro" id="IPR006084">
    <property type="entry name" value="XPG/Rad2"/>
</dbReference>
<feature type="domain" description="XPG-I" evidence="2">
    <location>
        <begin position="190"/>
        <end position="258"/>
    </location>
</feature>
<accession>A0A1Z5J9M0</accession>
<keyword evidence="4" id="KW-1185">Reference proteome</keyword>
<dbReference type="InterPro" id="IPR036279">
    <property type="entry name" value="5-3_exonuclease_C_sf"/>
</dbReference>
<dbReference type="OrthoDB" id="26491at2759"/>
<dbReference type="SUPFAM" id="SSF88723">
    <property type="entry name" value="PIN domain-like"/>
    <property type="match status" value="1"/>
</dbReference>
<dbReference type="SMART" id="SM00484">
    <property type="entry name" value="XPGI"/>
    <property type="match status" value="1"/>
</dbReference>
<protein>
    <recommendedName>
        <fullName evidence="2">XPG-I domain-containing protein</fullName>
    </recommendedName>
</protein>
<evidence type="ECO:0000313" key="4">
    <source>
        <dbReference type="Proteomes" id="UP000198406"/>
    </source>
</evidence>
<proteinExistence type="predicted"/>
<dbReference type="EMBL" id="BDSP01000022">
    <property type="protein sequence ID" value="GAX10656.1"/>
    <property type="molecule type" value="Genomic_DNA"/>
</dbReference>
<dbReference type="Pfam" id="PF00867">
    <property type="entry name" value="XPG_I"/>
    <property type="match status" value="1"/>
</dbReference>
<dbReference type="GO" id="GO:0017108">
    <property type="term" value="F:5'-flap endonuclease activity"/>
    <property type="evidence" value="ECO:0007669"/>
    <property type="project" value="TreeGrafter"/>
</dbReference>
<organism evidence="3 4">
    <name type="scientific">Fistulifera solaris</name>
    <name type="common">Oleaginous diatom</name>
    <dbReference type="NCBI Taxonomy" id="1519565"/>
    <lineage>
        <taxon>Eukaryota</taxon>
        <taxon>Sar</taxon>
        <taxon>Stramenopiles</taxon>
        <taxon>Ochrophyta</taxon>
        <taxon>Bacillariophyta</taxon>
        <taxon>Bacillariophyceae</taxon>
        <taxon>Bacillariophycidae</taxon>
        <taxon>Naviculales</taxon>
        <taxon>Naviculaceae</taxon>
        <taxon>Fistulifera</taxon>
    </lineage>
</organism>